<keyword evidence="3" id="KW-1185">Reference proteome</keyword>
<organism evidence="2 3">
    <name type="scientific">Caerostris darwini</name>
    <dbReference type="NCBI Taxonomy" id="1538125"/>
    <lineage>
        <taxon>Eukaryota</taxon>
        <taxon>Metazoa</taxon>
        <taxon>Ecdysozoa</taxon>
        <taxon>Arthropoda</taxon>
        <taxon>Chelicerata</taxon>
        <taxon>Arachnida</taxon>
        <taxon>Araneae</taxon>
        <taxon>Araneomorphae</taxon>
        <taxon>Entelegynae</taxon>
        <taxon>Araneoidea</taxon>
        <taxon>Araneidae</taxon>
        <taxon>Caerostris</taxon>
    </lineage>
</organism>
<evidence type="ECO:0000256" key="1">
    <source>
        <dbReference type="SAM" id="MobiDB-lite"/>
    </source>
</evidence>
<feature type="region of interest" description="Disordered" evidence="1">
    <location>
        <begin position="102"/>
        <end position="142"/>
    </location>
</feature>
<dbReference type="EMBL" id="BPLQ01012845">
    <property type="protein sequence ID" value="GIY68224.1"/>
    <property type="molecule type" value="Genomic_DNA"/>
</dbReference>
<reference evidence="2 3" key="1">
    <citation type="submission" date="2021-06" db="EMBL/GenBank/DDBJ databases">
        <title>Caerostris darwini draft genome.</title>
        <authorList>
            <person name="Kono N."/>
            <person name="Arakawa K."/>
        </authorList>
    </citation>
    <scope>NUCLEOTIDE SEQUENCE [LARGE SCALE GENOMIC DNA]</scope>
</reference>
<evidence type="ECO:0000313" key="2">
    <source>
        <dbReference type="EMBL" id="GIY68224.1"/>
    </source>
</evidence>
<evidence type="ECO:0000313" key="3">
    <source>
        <dbReference type="Proteomes" id="UP001054837"/>
    </source>
</evidence>
<dbReference type="Proteomes" id="UP001054837">
    <property type="component" value="Unassembled WGS sequence"/>
</dbReference>
<gene>
    <name evidence="2" type="ORF">CDAR_301821</name>
</gene>
<accession>A0AAV4VF08</accession>
<dbReference type="AlphaFoldDB" id="A0AAV4VF08"/>
<protein>
    <submittedName>
        <fullName evidence="2">Uncharacterized protein</fullName>
    </submittedName>
</protein>
<sequence length="162" mass="18271">MYYYPSSQTAALLILKCPTEQSVKKVPTRGIRREKNNHRIKELPPLMPLTIYQWDAISPRMSDGAAGNSLLFLSFSTKQKACKNHATWLHVLSFIKSNCSSPNPQVSRKTISEEGANEGGRREKQSMAFEIPPPHNALDPLLMGRNLSEDERWCSEDSLLAQ</sequence>
<comment type="caution">
    <text evidence="2">The sequence shown here is derived from an EMBL/GenBank/DDBJ whole genome shotgun (WGS) entry which is preliminary data.</text>
</comment>
<name>A0AAV4VF08_9ARAC</name>
<proteinExistence type="predicted"/>